<evidence type="ECO:0000256" key="2">
    <source>
        <dbReference type="SAM" id="Phobius"/>
    </source>
</evidence>
<dbReference type="InterPro" id="IPR051413">
    <property type="entry name" value="K/Na_HCN_channel"/>
</dbReference>
<dbReference type="GO" id="GO:0005249">
    <property type="term" value="F:voltage-gated potassium channel activity"/>
    <property type="evidence" value="ECO:0007669"/>
    <property type="project" value="TreeGrafter"/>
</dbReference>
<gene>
    <name evidence="4" type="ORF">PSON_ATCC_30995.1.T2140009</name>
</gene>
<feature type="compositionally biased region" description="Basic and acidic residues" evidence="1">
    <location>
        <begin position="406"/>
        <end position="416"/>
    </location>
</feature>
<dbReference type="EMBL" id="CAJJDN010000214">
    <property type="protein sequence ID" value="CAD8129285.1"/>
    <property type="molecule type" value="Genomic_DNA"/>
</dbReference>
<comment type="caution">
    <text evidence="4">The sequence shown here is derived from an EMBL/GenBank/DDBJ whole genome shotgun (WGS) entry which is preliminary data.</text>
</comment>
<dbReference type="GO" id="GO:0098855">
    <property type="term" value="C:HCN channel complex"/>
    <property type="evidence" value="ECO:0007669"/>
    <property type="project" value="TreeGrafter"/>
</dbReference>
<name>A0A8S1RQV4_9CILI</name>
<feature type="transmembrane region" description="Helical" evidence="2">
    <location>
        <begin position="20"/>
        <end position="44"/>
    </location>
</feature>
<dbReference type="PROSITE" id="PS50042">
    <property type="entry name" value="CNMP_BINDING_3"/>
    <property type="match status" value="1"/>
</dbReference>
<evidence type="ECO:0000313" key="4">
    <source>
        <dbReference type="EMBL" id="CAD8129285.1"/>
    </source>
</evidence>
<feature type="region of interest" description="Disordered" evidence="1">
    <location>
        <begin position="386"/>
        <end position="417"/>
    </location>
</feature>
<feature type="transmembrane region" description="Helical" evidence="2">
    <location>
        <begin position="124"/>
        <end position="141"/>
    </location>
</feature>
<evidence type="ECO:0000313" key="5">
    <source>
        <dbReference type="Proteomes" id="UP000692954"/>
    </source>
</evidence>
<keyword evidence="5" id="KW-1185">Reference proteome</keyword>
<dbReference type="AlphaFoldDB" id="A0A8S1RQV4"/>
<feature type="region of interest" description="Disordered" evidence="1">
    <location>
        <begin position="505"/>
        <end position="527"/>
    </location>
</feature>
<dbReference type="InterPro" id="IPR000595">
    <property type="entry name" value="cNMP-bd_dom"/>
</dbReference>
<dbReference type="PANTHER" id="PTHR45689:SF5">
    <property type="entry name" value="I[[H]] CHANNEL, ISOFORM E"/>
    <property type="match status" value="1"/>
</dbReference>
<sequence>MSILTFNSVLIDVNDPQHIIVYSAMSLLSLISFSYLLAKILILLKDDELDQQLSQFMTQNNLDSTLKENQQVIYFNNENIFMINLFFSCLLKIQINKLIFQIFQQKYYLINYRQQLRNCMLTQLNYYLRGYFRLLFIIFYFRRFCLSKIQEQFKITIFKQYDLFGEIGFYTQKPRNFTIKSDGVTRLLKLERTTFLKSLNFNDKQLFQEQRDKILFNIVCCLRDDHILTGCPLLTYKPNQSFKLKKFIFPHQQIRKQYKCRLSKDMRALQFYQCASQYEVAFLNLFQDQLQISQFSQSQIPYDDLAIGDSNVSARSVTKLSRNKSFVKSTSFMKQQSGYEQQSIPNHTDNLLNDQQKRTFATSGFGSYASNKDQTSKSLNIIVENEDSDSISESKSAEDENVDDSPQDKFERKNNDPKLTFNYNFETQMNELQKQNSSHPRLSRLGFSSIRQQSSRNSFINKKQNISLSKNLSFQSQQLNSISIDNTYKYPEVISQRLNSSRSLTYSPIPSNKQIKSGIPSSKQNRKSTFSFPQKLIQQTRQVDITNFEDSSQQQQQRHSIRKISTKTGTKISILPSCFQPFSYVDIFIYILISCLSMLITLLDQIILTLCIHLTITYLTIIMKQPFTSLINLDLLEKQIYQSTLMTIIYKI</sequence>
<dbReference type="PANTHER" id="PTHR45689">
    <property type="entry name" value="I[[H]] CHANNEL, ISOFORM E"/>
    <property type="match status" value="1"/>
</dbReference>
<reference evidence="4" key="1">
    <citation type="submission" date="2021-01" db="EMBL/GenBank/DDBJ databases">
        <authorList>
            <consortium name="Genoscope - CEA"/>
            <person name="William W."/>
        </authorList>
    </citation>
    <scope>NUCLEOTIDE SEQUENCE</scope>
</reference>
<keyword evidence="2" id="KW-1133">Transmembrane helix</keyword>
<proteinExistence type="predicted"/>
<keyword evidence="2" id="KW-0472">Membrane</keyword>
<dbReference type="Proteomes" id="UP000692954">
    <property type="component" value="Unassembled WGS sequence"/>
</dbReference>
<dbReference type="GO" id="GO:0003254">
    <property type="term" value="P:regulation of membrane depolarization"/>
    <property type="evidence" value="ECO:0007669"/>
    <property type="project" value="TreeGrafter"/>
</dbReference>
<accession>A0A8S1RQV4</accession>
<evidence type="ECO:0000256" key="1">
    <source>
        <dbReference type="SAM" id="MobiDB-lite"/>
    </source>
</evidence>
<dbReference type="GO" id="GO:0035725">
    <property type="term" value="P:sodium ion transmembrane transport"/>
    <property type="evidence" value="ECO:0007669"/>
    <property type="project" value="TreeGrafter"/>
</dbReference>
<evidence type="ECO:0000259" key="3">
    <source>
        <dbReference type="PROSITE" id="PS50042"/>
    </source>
</evidence>
<protein>
    <recommendedName>
        <fullName evidence="3">Cyclic nucleotide-binding domain-containing protein</fullName>
    </recommendedName>
</protein>
<organism evidence="4 5">
    <name type="scientific">Paramecium sonneborni</name>
    <dbReference type="NCBI Taxonomy" id="65129"/>
    <lineage>
        <taxon>Eukaryota</taxon>
        <taxon>Sar</taxon>
        <taxon>Alveolata</taxon>
        <taxon>Ciliophora</taxon>
        <taxon>Intramacronucleata</taxon>
        <taxon>Oligohymenophorea</taxon>
        <taxon>Peniculida</taxon>
        <taxon>Parameciidae</taxon>
        <taxon>Paramecium</taxon>
    </lineage>
</organism>
<keyword evidence="2" id="KW-0812">Transmembrane</keyword>
<feature type="domain" description="Cyclic nucleotide-binding" evidence="3">
    <location>
        <begin position="155"/>
        <end position="199"/>
    </location>
</feature>
<feature type="transmembrane region" description="Helical" evidence="2">
    <location>
        <begin position="587"/>
        <end position="616"/>
    </location>
</feature>